<feature type="region of interest" description="Disordered" evidence="6">
    <location>
        <begin position="552"/>
        <end position="572"/>
    </location>
</feature>
<keyword evidence="3" id="KW-0963">Cytoplasm</keyword>
<dbReference type="InterPro" id="IPR036786">
    <property type="entry name" value="Ribosome_mat_SBDS_N_sf"/>
</dbReference>
<dbReference type="Pfam" id="PF01172">
    <property type="entry name" value="SBDS_N"/>
    <property type="match status" value="2"/>
</dbReference>
<feature type="domain" description="C2H2-type" evidence="7">
    <location>
        <begin position="223"/>
        <end position="245"/>
    </location>
</feature>
<name>A0A418G2J9_APHAT</name>
<dbReference type="InterPro" id="IPR013087">
    <property type="entry name" value="Znf_C2H2_type"/>
</dbReference>
<comment type="subunit">
    <text evidence="5">Associates with the 60S ribosomal subunit.</text>
</comment>
<dbReference type="PROSITE" id="PS01267">
    <property type="entry name" value="UPF0023"/>
    <property type="match status" value="1"/>
</dbReference>
<accession>A0A418G2J9</accession>
<dbReference type="AlphaFoldDB" id="A0A418G2J9"/>
<evidence type="ECO:0000256" key="2">
    <source>
        <dbReference type="ARBA" id="ARBA00007433"/>
    </source>
</evidence>
<dbReference type="VEuPathDB" id="FungiDB:H257_06026"/>
<dbReference type="InterPro" id="IPR018023">
    <property type="entry name" value="Ribosome_mat_SBDS_CS"/>
</dbReference>
<dbReference type="Gene3D" id="1.10.10.900">
    <property type="entry name" value="SBDS protein C-terminal domain, subdomain 1"/>
    <property type="match status" value="1"/>
</dbReference>
<dbReference type="InterPro" id="IPR036236">
    <property type="entry name" value="Znf_C2H2_sf"/>
</dbReference>
<dbReference type="SUPFAM" id="SSF89895">
    <property type="entry name" value="FYSH domain"/>
    <property type="match status" value="2"/>
</dbReference>
<dbReference type="InterPro" id="IPR018978">
    <property type="entry name" value="SDO1/SBDS_central"/>
</dbReference>
<dbReference type="Pfam" id="PF20268">
    <property type="entry name" value="SBDS_C"/>
    <property type="match status" value="1"/>
</dbReference>
<dbReference type="Gene3D" id="3.30.1250.10">
    <property type="entry name" value="Ribosome maturation protein SBDS, N-terminal domain"/>
    <property type="match status" value="2"/>
</dbReference>
<dbReference type="EMBL" id="QUTF01001886">
    <property type="protein sequence ID" value="RHZ42284.1"/>
    <property type="molecule type" value="Genomic_DNA"/>
</dbReference>
<dbReference type="GO" id="GO:0042254">
    <property type="term" value="P:ribosome biogenesis"/>
    <property type="evidence" value="ECO:0007669"/>
    <property type="project" value="UniProtKB-KW"/>
</dbReference>
<dbReference type="GO" id="GO:0005737">
    <property type="term" value="C:cytoplasm"/>
    <property type="evidence" value="ECO:0007669"/>
    <property type="project" value="UniProtKB-SubCell"/>
</dbReference>
<evidence type="ECO:0000256" key="5">
    <source>
        <dbReference type="ARBA" id="ARBA00049708"/>
    </source>
</evidence>
<dbReference type="InterPro" id="IPR039100">
    <property type="entry name" value="Sdo1/SBDS-like"/>
</dbReference>
<organism evidence="8 9">
    <name type="scientific">Aphanomyces astaci</name>
    <name type="common">Crayfish plague agent</name>
    <dbReference type="NCBI Taxonomy" id="112090"/>
    <lineage>
        <taxon>Eukaryota</taxon>
        <taxon>Sar</taxon>
        <taxon>Stramenopiles</taxon>
        <taxon>Oomycota</taxon>
        <taxon>Saprolegniomycetes</taxon>
        <taxon>Saprolegniales</taxon>
        <taxon>Verrucalvaceae</taxon>
        <taxon>Aphanomyces</taxon>
    </lineage>
</organism>
<dbReference type="PANTHER" id="PTHR10927">
    <property type="entry name" value="RIBOSOME MATURATION PROTEIN SBDS"/>
    <property type="match status" value="1"/>
</dbReference>
<dbReference type="InterPro" id="IPR019783">
    <property type="entry name" value="SDO1/SBDS_N"/>
</dbReference>
<dbReference type="Gene3D" id="3.30.70.240">
    <property type="match status" value="2"/>
</dbReference>
<dbReference type="PROSITE" id="PS00028">
    <property type="entry name" value="ZINC_FINGER_C2H2_1"/>
    <property type="match status" value="2"/>
</dbReference>
<dbReference type="PANTHER" id="PTHR10927:SF1">
    <property type="entry name" value="RIBOSOME MATURATION PROTEIN SBDS"/>
    <property type="match status" value="1"/>
</dbReference>
<evidence type="ECO:0000256" key="4">
    <source>
        <dbReference type="ARBA" id="ARBA00022517"/>
    </source>
</evidence>
<feature type="domain" description="C2H2-type" evidence="7">
    <location>
        <begin position="578"/>
        <end position="600"/>
    </location>
</feature>
<dbReference type="SUPFAM" id="SSF57667">
    <property type="entry name" value="beta-beta-alpha zinc fingers"/>
    <property type="match status" value="1"/>
</dbReference>
<dbReference type="Proteomes" id="UP000286510">
    <property type="component" value="Unassembled WGS sequence"/>
</dbReference>
<dbReference type="SUPFAM" id="SSF109728">
    <property type="entry name" value="Hypothetical protein AF0491, middle domain"/>
    <property type="match status" value="2"/>
</dbReference>
<dbReference type="VEuPathDB" id="FungiDB:H257_06025"/>
<dbReference type="Pfam" id="PF09377">
    <property type="entry name" value="SBDS_domain_II"/>
    <property type="match status" value="2"/>
</dbReference>
<evidence type="ECO:0000256" key="3">
    <source>
        <dbReference type="ARBA" id="ARBA00022490"/>
    </source>
</evidence>
<feature type="non-terminal residue" evidence="8">
    <location>
        <position position="1"/>
    </location>
</feature>
<evidence type="ECO:0000259" key="7">
    <source>
        <dbReference type="PROSITE" id="PS00028"/>
    </source>
</evidence>
<comment type="similarity">
    <text evidence="2">Belongs to the SDO1/SBDS family.</text>
</comment>
<evidence type="ECO:0000313" key="8">
    <source>
        <dbReference type="EMBL" id="RHZ42284.1"/>
    </source>
</evidence>
<reference evidence="8 9" key="1">
    <citation type="submission" date="2018-08" db="EMBL/GenBank/DDBJ databases">
        <title>Aphanomyces genome sequencing and annotation.</title>
        <authorList>
            <person name="Minardi D."/>
            <person name="Oidtmann B."/>
            <person name="Van Der Giezen M."/>
            <person name="Studholme D.J."/>
        </authorList>
    </citation>
    <scope>NUCLEOTIDE SEQUENCE [LARGE SCALE GENOMIC DNA]</scope>
    <source>
        <strain evidence="8 9">FDL457</strain>
    </source>
</reference>
<proteinExistence type="inferred from homology"/>
<comment type="subcellular location">
    <subcellularLocation>
        <location evidence="1">Cytoplasm</location>
    </subcellularLocation>
</comment>
<gene>
    <name evidence="8" type="ORF">DYB26_013433</name>
</gene>
<evidence type="ECO:0000256" key="6">
    <source>
        <dbReference type="SAM" id="MobiDB-lite"/>
    </source>
</evidence>
<dbReference type="InterPro" id="IPR046928">
    <property type="entry name" value="SDO1/SBDS_C"/>
</dbReference>
<keyword evidence="4" id="KW-0690">Ribosome biogenesis</keyword>
<protein>
    <recommendedName>
        <fullName evidence="7">C2H2-type domain-containing protein</fullName>
    </recommendedName>
</protein>
<evidence type="ECO:0000256" key="1">
    <source>
        <dbReference type="ARBA" id="ARBA00004496"/>
    </source>
</evidence>
<dbReference type="InterPro" id="IPR037188">
    <property type="entry name" value="Sdo1/SBDS_central_sf"/>
</dbReference>
<evidence type="ECO:0000313" key="9">
    <source>
        <dbReference type="Proteomes" id="UP000286510"/>
    </source>
</evidence>
<comment type="caution">
    <text evidence="8">The sequence shown here is derived from an EMBL/GenBank/DDBJ whole genome shotgun (WGS) entry which is preliminary data.</text>
</comment>
<sequence length="635" mass="70831">HLQYLEAMGYLHQSQRVFTPLSQARLEHIDVVRLKKGGCRFEVACFKNKLVEWRRGIETNLSDVLQSEAIFDNVSRMSAIEQMMQKIHVALTPHEPVDIQALGVLQQLKQVMPIVRATMKVHVNVRHMQSTLQSLGATIFEQHSGANGALECTCLIEPGAFGAVKAFVSEHATRRVLRVMECIPLDRDDVNLPNEPPVIMQAMEAPPAPVAVVVAPAASTRPCSTCGGHFADTAQYREHFRSTWHRYNLKMKAKLEPIVDEATFLTLDAAAVQRPKGQKRLTNVAIVRLKKGGCRFEVACYKNKVVNWRNKIETQLDEVLQSHDVFVNVSKGKRATADDMRKVFGTDDVDEVAKLIIDLGELQVSDGERAAFNQSYVSVFHVLVGPFLPHDRHTCSLFQEIATIVAEKCVNPESNRPYPRAMKEIHYSLIPNRSAKQQALEVISKLQDHMPITRAKMKVQVSVPAKDGKAMKKYLEQHNAAVLEQKGTSDVLRLICLIDPGAYRGLDAFVLNDGDNVDGSRSLEVLELSCHEEGEHSIDAEISKKTERLGLNADAPSVAPPPPSTTPSAVPAPVGRPCSTCGGAFVDTALYREHFRSEWHRYNLKLKAKKRPVIDQAAFDTLSSHDVHRFFETLD</sequence>